<gene>
    <name evidence="9" type="ORF">EYR15_05970</name>
</gene>
<name>A0A4Q9GJA3_9HYPH</name>
<comment type="subcellular location">
    <subcellularLocation>
        <location evidence="7">Cell inner membrane</location>
        <topology evidence="7">Multi-pass membrane protein</topology>
    </subcellularLocation>
    <subcellularLocation>
        <location evidence="1">Cell membrane</location>
        <topology evidence="1">Multi-pass membrane protein</topology>
    </subcellularLocation>
</comment>
<feature type="transmembrane region" description="Helical" evidence="7">
    <location>
        <begin position="101"/>
        <end position="119"/>
    </location>
</feature>
<reference evidence="9 10" key="1">
    <citation type="submission" date="2019-02" db="EMBL/GenBank/DDBJ databases">
        <title>Hansschlegelia quercus sp. nov., a novel methylotrophic bacterium from buds of oak (Quercus robur L.).</title>
        <authorList>
            <person name="Agafonova N.V."/>
            <person name="Kaparullina E.N."/>
            <person name="Grouzdev D.S."/>
            <person name="Doronina N.V."/>
        </authorList>
    </citation>
    <scope>NUCLEOTIDE SEQUENCE [LARGE SCALE GENOMIC DNA]</scope>
    <source>
        <strain evidence="9 10">Dub</strain>
    </source>
</reference>
<evidence type="ECO:0000256" key="5">
    <source>
        <dbReference type="ARBA" id="ARBA00022989"/>
    </source>
</evidence>
<keyword evidence="3" id="KW-1003">Cell membrane</keyword>
<dbReference type="Pfam" id="PF02308">
    <property type="entry name" value="MgtC"/>
    <property type="match status" value="1"/>
</dbReference>
<comment type="similarity">
    <text evidence="2 7">Belongs to the MgtC/SapB family.</text>
</comment>
<feature type="transmembrane region" description="Helical" evidence="7">
    <location>
        <begin position="36"/>
        <end position="55"/>
    </location>
</feature>
<dbReference type="PANTHER" id="PTHR33778:SF1">
    <property type="entry name" value="MAGNESIUM TRANSPORTER YHID-RELATED"/>
    <property type="match status" value="1"/>
</dbReference>
<feature type="domain" description="MgtC/SapB/SrpB/YhiD N-terminal" evidence="8">
    <location>
        <begin position="15"/>
        <end position="147"/>
    </location>
</feature>
<organism evidence="9 10">
    <name type="scientific">Hansschlegelia quercus</name>
    <dbReference type="NCBI Taxonomy" id="2528245"/>
    <lineage>
        <taxon>Bacteria</taxon>
        <taxon>Pseudomonadati</taxon>
        <taxon>Pseudomonadota</taxon>
        <taxon>Alphaproteobacteria</taxon>
        <taxon>Hyphomicrobiales</taxon>
        <taxon>Methylopilaceae</taxon>
        <taxon>Hansschlegelia</taxon>
    </lineage>
</organism>
<dbReference type="Proteomes" id="UP000291613">
    <property type="component" value="Unassembled WGS sequence"/>
</dbReference>
<evidence type="ECO:0000256" key="3">
    <source>
        <dbReference type="ARBA" id="ARBA00022475"/>
    </source>
</evidence>
<keyword evidence="4 7" id="KW-0812">Transmembrane</keyword>
<feature type="transmembrane region" description="Helical" evidence="7">
    <location>
        <begin position="125"/>
        <end position="142"/>
    </location>
</feature>
<dbReference type="GO" id="GO:0005886">
    <property type="term" value="C:plasma membrane"/>
    <property type="evidence" value="ECO:0007669"/>
    <property type="project" value="UniProtKB-SubCell"/>
</dbReference>
<dbReference type="InterPro" id="IPR003416">
    <property type="entry name" value="MgtC/SapB/SrpB/YhiD_fam"/>
</dbReference>
<dbReference type="EMBL" id="SIUB01000002">
    <property type="protein sequence ID" value="TBN54379.1"/>
    <property type="molecule type" value="Genomic_DNA"/>
</dbReference>
<keyword evidence="10" id="KW-1185">Reference proteome</keyword>
<feature type="transmembrane region" description="Helical" evidence="7">
    <location>
        <begin position="75"/>
        <end position="92"/>
    </location>
</feature>
<dbReference type="RefSeq" id="WP_131002044.1">
    <property type="nucleotide sequence ID" value="NZ_JBHSZR010000005.1"/>
</dbReference>
<evidence type="ECO:0000313" key="10">
    <source>
        <dbReference type="Proteomes" id="UP000291613"/>
    </source>
</evidence>
<evidence type="ECO:0000256" key="4">
    <source>
        <dbReference type="ARBA" id="ARBA00022692"/>
    </source>
</evidence>
<accession>A0A4Q9GJA3</accession>
<dbReference type="InterPro" id="IPR049177">
    <property type="entry name" value="MgtC_SapB_SrpB_YhiD_N"/>
</dbReference>
<dbReference type="PRINTS" id="PR01837">
    <property type="entry name" value="MGTCSAPBPROT"/>
</dbReference>
<evidence type="ECO:0000256" key="1">
    <source>
        <dbReference type="ARBA" id="ARBA00004651"/>
    </source>
</evidence>
<proteinExistence type="inferred from homology"/>
<feature type="transmembrane region" description="Helical" evidence="7">
    <location>
        <begin position="12"/>
        <end position="29"/>
    </location>
</feature>
<evidence type="ECO:0000256" key="6">
    <source>
        <dbReference type="ARBA" id="ARBA00023136"/>
    </source>
</evidence>
<keyword evidence="5 7" id="KW-1133">Transmembrane helix</keyword>
<evidence type="ECO:0000256" key="7">
    <source>
        <dbReference type="RuleBase" id="RU365041"/>
    </source>
</evidence>
<dbReference type="OrthoDB" id="9811198at2"/>
<keyword evidence="7" id="KW-0997">Cell inner membrane</keyword>
<keyword evidence="6 7" id="KW-0472">Membrane</keyword>
<evidence type="ECO:0000259" key="8">
    <source>
        <dbReference type="Pfam" id="PF02308"/>
    </source>
</evidence>
<evidence type="ECO:0000256" key="2">
    <source>
        <dbReference type="ARBA" id="ARBA00009298"/>
    </source>
</evidence>
<comment type="caution">
    <text evidence="9">The sequence shown here is derived from an EMBL/GenBank/DDBJ whole genome shotgun (WGS) entry which is preliminary data.</text>
</comment>
<dbReference type="PANTHER" id="PTHR33778">
    <property type="entry name" value="PROTEIN MGTC"/>
    <property type="match status" value="1"/>
</dbReference>
<sequence>MDALDAFHAETAIRLVAATLCGVVIGFNRDLKDKSAGVRTLGLVSLGACLVSLAALSDPGLRNEPGALSRVVQGILQGVLTGVGFIGAGVILKPAPDAGRARGLTTAAAVWLTAALEIACAIGKWQLVVMGVVLALVVLSLPRRLSRKLARESDDED</sequence>
<protein>
    <recommendedName>
        <fullName evidence="7">Protein MgtC</fullName>
    </recommendedName>
</protein>
<evidence type="ECO:0000313" key="9">
    <source>
        <dbReference type="EMBL" id="TBN54379.1"/>
    </source>
</evidence>
<dbReference type="AlphaFoldDB" id="A0A4Q9GJA3"/>